<proteinExistence type="predicted"/>
<keyword evidence="2" id="KW-1185">Reference proteome</keyword>
<dbReference type="Proteomes" id="UP000293154">
    <property type="component" value="Chromosome"/>
</dbReference>
<dbReference type="EMBL" id="CP034752">
    <property type="protein sequence ID" value="QBH95995.1"/>
    <property type="molecule type" value="Genomic_DNA"/>
</dbReference>
<organism evidence="1 2">
    <name type="scientific">Limnobaculum zhutongyuii</name>
    <dbReference type="NCBI Taxonomy" id="2498113"/>
    <lineage>
        <taxon>Bacteria</taxon>
        <taxon>Pseudomonadati</taxon>
        <taxon>Pseudomonadota</taxon>
        <taxon>Gammaproteobacteria</taxon>
        <taxon>Enterobacterales</taxon>
        <taxon>Budviciaceae</taxon>
        <taxon>Limnobaculum</taxon>
    </lineage>
</organism>
<sequence>MAIEEYIGSIVMDVDSREVEITDLGEQINTGKKIVKTMNSKGVAKGFSRGIATYDLDISAVVPLDGDIDWENLEGVKITITPLSGSGGQRYSYLDCFTSEVGRKYTVDNEAKIDIKMSAMRKVYES</sequence>
<protein>
    <submittedName>
        <fullName evidence="1">Phage tail protein</fullName>
    </submittedName>
</protein>
<evidence type="ECO:0000313" key="1">
    <source>
        <dbReference type="EMBL" id="QBH95995.1"/>
    </source>
</evidence>
<dbReference type="RefSeq" id="WP_130590975.1">
    <property type="nucleotide sequence ID" value="NZ_CP034752.1"/>
</dbReference>
<dbReference type="OrthoDB" id="5455158at2"/>
<accession>A0A411WII4</accession>
<name>A0A411WII4_9GAMM</name>
<evidence type="ECO:0000313" key="2">
    <source>
        <dbReference type="Proteomes" id="UP000293154"/>
    </source>
</evidence>
<reference evidence="1 2" key="1">
    <citation type="submission" date="2019-03" db="EMBL/GenBank/DDBJ databases">
        <title>Pragia sp. nov. isolated from the gut tract of Carduelis flavirostris.</title>
        <authorList>
            <person name="Ge Y."/>
        </authorList>
    </citation>
    <scope>NUCLEOTIDE SEQUENCE [LARGE SCALE GENOMIC DNA]</scope>
    <source>
        <strain evidence="1 2">CF-458</strain>
    </source>
</reference>
<gene>
    <name evidence="1" type="ORF">EKN56_06015</name>
</gene>
<dbReference type="AlphaFoldDB" id="A0A411WII4"/>
<dbReference type="KEGG" id="prag:EKN56_06015"/>